<dbReference type="AlphaFoldDB" id="A0A263CZ38"/>
<dbReference type="InterPro" id="IPR005545">
    <property type="entry name" value="YCII"/>
</dbReference>
<comment type="caution">
    <text evidence="3">The sequence shown here is derived from an EMBL/GenBank/DDBJ whole genome shotgun (WGS) entry which is preliminary data.</text>
</comment>
<keyword evidence="4" id="KW-1185">Reference proteome</keyword>
<organism evidence="3 4">
    <name type="scientific">Amycolatopsis antarctica</name>
    <dbReference type="NCBI Taxonomy" id="1854586"/>
    <lineage>
        <taxon>Bacteria</taxon>
        <taxon>Bacillati</taxon>
        <taxon>Actinomycetota</taxon>
        <taxon>Actinomycetes</taxon>
        <taxon>Pseudonocardiales</taxon>
        <taxon>Pseudonocardiaceae</taxon>
        <taxon>Amycolatopsis</taxon>
    </lineage>
</organism>
<dbReference type="Gene3D" id="3.30.70.1060">
    <property type="entry name" value="Dimeric alpha+beta barrel"/>
    <property type="match status" value="1"/>
</dbReference>
<accession>A0A263CZ38</accession>
<dbReference type="Pfam" id="PF03795">
    <property type="entry name" value="YCII"/>
    <property type="match status" value="1"/>
</dbReference>
<sequence>MAWFLVEIRYVQEKFGQVRPRHREFLAALAEQGTVAVAGPLGDGSGGVTLYQAADREALQEVIDADPYHLEGAIAERTVREFSPVIGAWVPPAS</sequence>
<dbReference type="EMBL" id="NKYE01000013">
    <property type="protein sequence ID" value="OZM71423.1"/>
    <property type="molecule type" value="Genomic_DNA"/>
</dbReference>
<dbReference type="RefSeq" id="WP_094864371.1">
    <property type="nucleotide sequence ID" value="NZ_NKYE01000013.1"/>
</dbReference>
<dbReference type="SUPFAM" id="SSF54909">
    <property type="entry name" value="Dimeric alpha+beta barrel"/>
    <property type="match status" value="1"/>
</dbReference>
<comment type="similarity">
    <text evidence="1">Belongs to the YciI family.</text>
</comment>
<evidence type="ECO:0000259" key="2">
    <source>
        <dbReference type="Pfam" id="PF03795"/>
    </source>
</evidence>
<proteinExistence type="inferred from homology"/>
<dbReference type="InterPro" id="IPR011008">
    <property type="entry name" value="Dimeric_a/b-barrel"/>
</dbReference>
<dbReference type="OrthoDB" id="8968203at2"/>
<dbReference type="PANTHER" id="PTHR37828">
    <property type="entry name" value="GSR2449 PROTEIN"/>
    <property type="match status" value="1"/>
</dbReference>
<dbReference type="InParanoid" id="A0A263CZ38"/>
<evidence type="ECO:0000313" key="4">
    <source>
        <dbReference type="Proteomes" id="UP000242444"/>
    </source>
</evidence>
<dbReference type="PANTHER" id="PTHR37828:SF1">
    <property type="entry name" value="YCII-RELATED DOMAIN-CONTAINING PROTEIN"/>
    <property type="match status" value="1"/>
</dbReference>
<evidence type="ECO:0000256" key="1">
    <source>
        <dbReference type="ARBA" id="ARBA00007689"/>
    </source>
</evidence>
<dbReference type="Proteomes" id="UP000242444">
    <property type="component" value="Unassembled WGS sequence"/>
</dbReference>
<gene>
    <name evidence="3" type="ORF">CFN78_19915</name>
</gene>
<feature type="domain" description="YCII-related" evidence="2">
    <location>
        <begin position="12"/>
        <end position="83"/>
    </location>
</feature>
<evidence type="ECO:0000313" key="3">
    <source>
        <dbReference type="EMBL" id="OZM71423.1"/>
    </source>
</evidence>
<protein>
    <recommendedName>
        <fullName evidence="2">YCII-related domain-containing protein</fullName>
    </recommendedName>
</protein>
<name>A0A263CZ38_9PSEU</name>
<reference evidence="3 4" key="1">
    <citation type="submission" date="2017-07" db="EMBL/GenBank/DDBJ databases">
        <title>Amycolatopsis antarcticus sp. nov., isolated from the surface of an Antarcticus brown macroalga.</title>
        <authorList>
            <person name="Wang J."/>
            <person name="Leiva S."/>
            <person name="Huang J."/>
            <person name="Huang Y."/>
        </authorList>
    </citation>
    <scope>NUCLEOTIDE SEQUENCE [LARGE SCALE GENOMIC DNA]</scope>
    <source>
        <strain evidence="3 4">AU-G6</strain>
    </source>
</reference>